<organism evidence="1">
    <name type="scientific">Zooxanthella nutricula</name>
    <dbReference type="NCBI Taxonomy" id="1333877"/>
    <lineage>
        <taxon>Eukaryota</taxon>
        <taxon>Sar</taxon>
        <taxon>Alveolata</taxon>
        <taxon>Dinophyceae</taxon>
        <taxon>Peridiniales</taxon>
        <taxon>Peridiniales incertae sedis</taxon>
        <taxon>Zooxanthella</taxon>
    </lineage>
</organism>
<reference evidence="1" key="1">
    <citation type="submission" date="2021-01" db="EMBL/GenBank/DDBJ databases">
        <authorList>
            <person name="Corre E."/>
            <person name="Pelletier E."/>
            <person name="Niang G."/>
            <person name="Scheremetjew M."/>
            <person name="Finn R."/>
            <person name="Kale V."/>
            <person name="Holt S."/>
            <person name="Cochrane G."/>
            <person name="Meng A."/>
            <person name="Brown T."/>
            <person name="Cohen L."/>
        </authorList>
    </citation>
    <scope>NUCLEOTIDE SEQUENCE</scope>
    <source>
        <strain evidence="1">RCC3387</strain>
    </source>
</reference>
<evidence type="ECO:0000313" key="1">
    <source>
        <dbReference type="EMBL" id="CAD9481415.1"/>
    </source>
</evidence>
<name>A0A7S2H5Z6_9DINO</name>
<accession>A0A7S2H5Z6</accession>
<proteinExistence type="predicted"/>
<gene>
    <name evidence="1" type="ORF">BRAN1462_LOCUS429</name>
</gene>
<sequence>MTVSFRIGSAAAVVFEAAACFVNVIPPPGYVISCNSSSGGGAFRVITAPEGSRSVCTKTDDSSAFVTVAMTSVRFSTRDVIFSFGLDVPLETPAANVFQVAVLSYSNNTADSNTQVAGLPIPADRLHSTADMVAEGFESMEWLTAWAQAAHVSGAFGFGFAQAFGVANTSISVGSVEVQPLDPGEGRRLASEVLRARMTVAYSIGLRLDAADPNHPDRLLAISDAPSFAADVLQQISHALSDAGLYPVTLQDCSVSSMVKSVPPSVANAEFVWWNPMPENHSNISLSFELRNSTSDVRAMLIVLPPTFHHEVERLADLRVERVGSVPSSARFPIADDQGSWIDTRSPGILRILVAENAVIEAGRYVFELPVYVPYKMPVENVWYLCLCDSKQCDSPTHPSVITSFALPGFNLFEVHPSTVVVAGTRPARAALALAAAVASGVLASVRHARER</sequence>
<protein>
    <submittedName>
        <fullName evidence="1">Uncharacterized protein</fullName>
    </submittedName>
</protein>
<dbReference type="EMBL" id="HBGW01000673">
    <property type="protein sequence ID" value="CAD9481415.1"/>
    <property type="molecule type" value="Transcribed_RNA"/>
</dbReference>
<dbReference type="AlphaFoldDB" id="A0A7S2H5Z6"/>